<keyword evidence="4" id="KW-0479">Metal-binding</keyword>
<evidence type="ECO:0000256" key="1">
    <source>
        <dbReference type="ARBA" id="ARBA00006249"/>
    </source>
</evidence>
<keyword evidence="3" id="KW-0624">Polysaccharide degradation</keyword>
<dbReference type="AlphaFoldDB" id="A0A0C9U8C4"/>
<keyword evidence="5 10" id="KW-0732">Signal</keyword>
<evidence type="ECO:0000313" key="12">
    <source>
        <dbReference type="Proteomes" id="UP000054279"/>
    </source>
</evidence>
<keyword evidence="3" id="KW-0858">Xylan degradation</keyword>
<dbReference type="EMBL" id="KN837422">
    <property type="protein sequence ID" value="KIJ25302.1"/>
    <property type="molecule type" value="Genomic_DNA"/>
</dbReference>
<dbReference type="Gene3D" id="3.40.50.1820">
    <property type="entry name" value="alpha/beta hydrolase"/>
    <property type="match status" value="1"/>
</dbReference>
<dbReference type="Proteomes" id="UP000054279">
    <property type="component" value="Unassembled WGS sequence"/>
</dbReference>
<keyword evidence="6 10" id="KW-0378">Hydrolase</keyword>
<evidence type="ECO:0000256" key="9">
    <source>
        <dbReference type="ARBA" id="ARBA00034075"/>
    </source>
</evidence>
<evidence type="ECO:0000256" key="3">
    <source>
        <dbReference type="ARBA" id="ARBA00022651"/>
    </source>
</evidence>
<comment type="catalytic activity">
    <reaction evidence="9">
        <text>feruloyl-polysaccharide + H2O = ferulate + polysaccharide.</text>
        <dbReference type="EC" id="3.1.1.73"/>
    </reaction>
</comment>
<dbReference type="EC" id="3.1.1.-" evidence="10"/>
<evidence type="ECO:0000256" key="2">
    <source>
        <dbReference type="ARBA" id="ARBA00022487"/>
    </source>
</evidence>
<dbReference type="InterPro" id="IPR029058">
    <property type="entry name" value="AB_hydrolase_fold"/>
</dbReference>
<sequence>MLRLRILLLASLSFPWVFAQQSSSSSSSLAQKCASLKNSLRLENTTIISSTHVPAGSNVTTPGSCQSSAPVTSSVCRVQAFVNTTSTSSVHFEAWLPDEWFGRFLGLGNGGLGGCIDYTNLDYGSTMHFASIGTDNGHDGNSSDGRPFLNHPEVLNDFAFRSIHVEAVLGKEIVKAYYGKSQSKAYYLGCSTGGRQAIQTALKFPDDFDGFVAGSPAVDFNNVAGMETMLGRFVGAPNPMNSPSFIPAQLWPVISQEILNQCDLLDGVKDGIITDPSICNFRPEALLCTTKNQTACVTPVQADALTMIYRPLFGTQGEFLYPGYDPLAESEGQFVNMFSGNIFSIPQDWFRFGVFMNANFSFDNFSVKDIETADVINPGDIATWDGHLEPFKDRGGKIITFHGRQDQLIPSSNSPRFYNLISNTLSLPSLDSFYRLFLVPGMQHCLGG</sequence>
<reference evidence="11 12" key="1">
    <citation type="submission" date="2014-06" db="EMBL/GenBank/DDBJ databases">
        <title>Evolutionary Origins and Diversification of the Mycorrhizal Mutualists.</title>
        <authorList>
            <consortium name="DOE Joint Genome Institute"/>
            <consortium name="Mycorrhizal Genomics Consortium"/>
            <person name="Kohler A."/>
            <person name="Kuo A."/>
            <person name="Nagy L.G."/>
            <person name="Floudas D."/>
            <person name="Copeland A."/>
            <person name="Barry K.W."/>
            <person name="Cichocki N."/>
            <person name="Veneault-Fourrey C."/>
            <person name="LaButti K."/>
            <person name="Lindquist E.A."/>
            <person name="Lipzen A."/>
            <person name="Lundell T."/>
            <person name="Morin E."/>
            <person name="Murat C."/>
            <person name="Riley R."/>
            <person name="Ohm R."/>
            <person name="Sun H."/>
            <person name="Tunlid A."/>
            <person name="Henrissat B."/>
            <person name="Grigoriev I.V."/>
            <person name="Hibbett D.S."/>
            <person name="Martin F."/>
        </authorList>
    </citation>
    <scope>NUCLEOTIDE SEQUENCE [LARGE SCALE GENOMIC DNA]</scope>
    <source>
        <strain evidence="11 12">SS14</strain>
    </source>
</reference>
<name>A0A0C9U8C4_SPHS4</name>
<dbReference type="PANTHER" id="PTHR33938">
    <property type="entry name" value="FERULOYL ESTERASE B-RELATED"/>
    <property type="match status" value="1"/>
</dbReference>
<protein>
    <recommendedName>
        <fullName evidence="10">Carboxylic ester hydrolase</fullName>
        <ecNumber evidence="10">3.1.1.-</ecNumber>
    </recommendedName>
</protein>
<dbReference type="HOGENOM" id="CLU_014819_1_0_1"/>
<feature type="non-terminal residue" evidence="11">
    <location>
        <position position="1"/>
    </location>
</feature>
<dbReference type="SUPFAM" id="SSF53474">
    <property type="entry name" value="alpha/beta-Hydrolases"/>
    <property type="match status" value="1"/>
</dbReference>
<evidence type="ECO:0000256" key="4">
    <source>
        <dbReference type="ARBA" id="ARBA00022723"/>
    </source>
</evidence>
<evidence type="ECO:0000256" key="8">
    <source>
        <dbReference type="ARBA" id="ARBA00023157"/>
    </source>
</evidence>
<dbReference type="OrthoDB" id="3039123at2759"/>
<evidence type="ECO:0000256" key="10">
    <source>
        <dbReference type="RuleBase" id="RU361238"/>
    </source>
</evidence>
<dbReference type="InterPro" id="IPR011118">
    <property type="entry name" value="Tannase/feruloyl_esterase"/>
</dbReference>
<keyword evidence="8" id="KW-1015">Disulfide bond</keyword>
<accession>A0A0C9U8C4</accession>
<dbReference type="PANTHER" id="PTHR33938:SF15">
    <property type="entry name" value="FERULOYL ESTERASE B-RELATED"/>
    <property type="match status" value="1"/>
</dbReference>
<dbReference type="Pfam" id="PF07519">
    <property type="entry name" value="Tannase"/>
    <property type="match status" value="1"/>
</dbReference>
<evidence type="ECO:0000256" key="6">
    <source>
        <dbReference type="ARBA" id="ARBA00022801"/>
    </source>
</evidence>
<evidence type="ECO:0000256" key="7">
    <source>
        <dbReference type="ARBA" id="ARBA00022837"/>
    </source>
</evidence>
<proteinExistence type="inferred from homology"/>
<keyword evidence="2" id="KW-0719">Serine esterase</keyword>
<comment type="similarity">
    <text evidence="1 10">Belongs to the tannase family.</text>
</comment>
<keyword evidence="12" id="KW-1185">Reference proteome</keyword>
<keyword evidence="7" id="KW-0106">Calcium</keyword>
<dbReference type="GO" id="GO:0046872">
    <property type="term" value="F:metal ion binding"/>
    <property type="evidence" value="ECO:0007669"/>
    <property type="project" value="UniProtKB-KW"/>
</dbReference>
<organism evidence="11 12">
    <name type="scientific">Sphaerobolus stellatus (strain SS14)</name>
    <dbReference type="NCBI Taxonomy" id="990650"/>
    <lineage>
        <taxon>Eukaryota</taxon>
        <taxon>Fungi</taxon>
        <taxon>Dikarya</taxon>
        <taxon>Basidiomycota</taxon>
        <taxon>Agaricomycotina</taxon>
        <taxon>Agaricomycetes</taxon>
        <taxon>Phallomycetidae</taxon>
        <taxon>Geastrales</taxon>
        <taxon>Sphaerobolaceae</taxon>
        <taxon>Sphaerobolus</taxon>
    </lineage>
</organism>
<gene>
    <name evidence="11" type="ORF">M422DRAFT_237128</name>
</gene>
<feature type="signal peptide" evidence="10">
    <location>
        <begin position="1"/>
        <end position="19"/>
    </location>
</feature>
<evidence type="ECO:0000313" key="11">
    <source>
        <dbReference type="EMBL" id="KIJ25302.1"/>
    </source>
</evidence>
<keyword evidence="3" id="KW-0119">Carbohydrate metabolism</keyword>
<dbReference type="GO" id="GO:0045493">
    <property type="term" value="P:xylan catabolic process"/>
    <property type="evidence" value="ECO:0007669"/>
    <property type="project" value="UniProtKB-KW"/>
</dbReference>
<feature type="chain" id="PRO_5005111922" description="Carboxylic ester hydrolase" evidence="10">
    <location>
        <begin position="20"/>
        <end position="448"/>
    </location>
</feature>
<evidence type="ECO:0000256" key="5">
    <source>
        <dbReference type="ARBA" id="ARBA00022729"/>
    </source>
</evidence>
<dbReference type="GO" id="GO:0030600">
    <property type="term" value="F:feruloyl esterase activity"/>
    <property type="evidence" value="ECO:0007669"/>
    <property type="project" value="UniProtKB-EC"/>
</dbReference>